<accession>Q9R4I5</accession>
<dbReference type="AlphaFoldDB" id="Q9R4I5"/>
<dbReference type="GO" id="GO:0016990">
    <property type="term" value="F:arginine deiminase activity"/>
    <property type="evidence" value="ECO:0007669"/>
    <property type="project" value="UniProtKB-EC"/>
</dbReference>
<name>Q9R4I5_METHO</name>
<reference key="1">
    <citation type="journal article" date="1995" name="Jpn. J. Cancer Res.">
        <title>Anti-tumor activity of arginine deiminase from Mycoplasma argini and its growth-inhibitory mechanism.</title>
        <authorList>
            <person name="Takaku H."/>
            <person name="Matsumoto M."/>
            <person name="Misawa S."/>
            <person name="Miyazaki K."/>
        </authorList>
    </citation>
    <scope>PROTEIN SEQUENCE</scope>
</reference>
<proteinExistence type="evidence at protein level"/>
<dbReference type="SUPFAM" id="SSF55909">
    <property type="entry name" value="Pentein"/>
    <property type="match status" value="1"/>
</dbReference>
<protein>
    <submittedName>
        <fullName>Arginine deiminase</fullName>
        <ecNumber>3.5.3.6</ecNumber>
    </submittedName>
</protein>
<sequence length="30" mass="3389">SVFDSKFNGIHVYSEIGELETVLVHEPGRE</sequence>
<dbReference type="EC" id="3.5.3.6"/>
<keyword id="KW-0903">Direct protein sequencing</keyword>
<organism>
    <name type="scientific">Metamycoplasma hominis</name>
    <name type="common">Mycoplasma hominis</name>
    <dbReference type="NCBI Taxonomy" id="2098"/>
    <lineage>
        <taxon>Bacteria</taxon>
        <taxon>Bacillati</taxon>
        <taxon>Mycoplasmatota</taxon>
        <taxon>Mycoplasmoidales</taxon>
        <taxon>Metamycoplasmataceae</taxon>
        <taxon>Metamycoplasma</taxon>
    </lineage>
</organism>